<dbReference type="SUPFAM" id="SSF52540">
    <property type="entry name" value="P-loop containing nucleoside triphosphate hydrolases"/>
    <property type="match status" value="2"/>
</dbReference>
<dbReference type="PANTHER" id="PTHR11638">
    <property type="entry name" value="ATP-DEPENDENT CLP PROTEASE"/>
    <property type="match status" value="1"/>
</dbReference>
<dbReference type="PANTHER" id="PTHR11638:SF111">
    <property type="entry name" value="ATP-DEPENDENT CLP PROTEASE ATP-BINDING SUBUNIT CLPA"/>
    <property type="match status" value="1"/>
</dbReference>
<feature type="compositionally biased region" description="Polar residues" evidence="5">
    <location>
        <begin position="165"/>
        <end position="178"/>
    </location>
</feature>
<dbReference type="Pfam" id="PF02861">
    <property type="entry name" value="Clp_N"/>
    <property type="match status" value="1"/>
</dbReference>
<keyword evidence="2" id="KW-0547">Nucleotide-binding</keyword>
<dbReference type="SUPFAM" id="SSF81923">
    <property type="entry name" value="Double Clp-N motif"/>
    <property type="match status" value="1"/>
</dbReference>
<keyword evidence="9" id="KW-1185">Reference proteome</keyword>
<feature type="domain" description="AAA+ ATPase" evidence="6">
    <location>
        <begin position="535"/>
        <end position="695"/>
    </location>
</feature>
<reference evidence="8 9" key="1">
    <citation type="submission" date="2023-04" db="EMBL/GenBank/DDBJ databases">
        <title>Spirochaete genome identified in red abalone sample constitutes a novel genus.</title>
        <authorList>
            <person name="Sharma S.P."/>
            <person name="Purcell C.M."/>
            <person name="Hyde J.R."/>
            <person name="Severin A.J."/>
        </authorList>
    </citation>
    <scope>NUCLEOTIDE SEQUENCE [LARGE SCALE GENOMIC DNA]</scope>
    <source>
        <strain evidence="8 9">SP-2023</strain>
    </source>
</reference>
<sequence length="820" mass="92682">MMELHKEAHIVMSAAYKLAVENRHDHLTPEHILFAALRFGPSRQLMVDCDVNVEKMEKKLLAYFEQHLTKFSEGEQKEPEQSHSFQSVIERTMFHISAAGKTEIQVGDLLVALLDEPESYAAYYLKSDGLDRLTLMEQVTMQKQEDAEPDDALVQLWNDAQNEQSGLQNLGSGTFSKSEMQKRKERAERQKQQSESRGRRQSPLEQFTVCLTGMARNKELEPLIGRKDVLDRTIQVLARRFKNNPVHVGDPGVGKTAVTEGLAQRIVDGDVPSTLRGMELYSLDMAGLIAGTRYRGDFEERMKALIKELSDRGNSILFIDEIQTIIGAGSVSGGSMDASNLLKPALVRGRIRCIGSTTYDEFKKSFSKDHALARRFQKIDVPATTREETLQILEGIKHKYEEFHKVSYTSESLEGAVDLSDQYINERQLPDKAIDVIDEAGAWARIRYEKLADGGDDEATWRKLGKPEISIVHVEQVVASIAHIPQKTVEIDEKERLRHLSEHLLKNIHGQDEAVKIVCDAIKRSRVGFRDLNKPVANLLFVGPTGVGKTELARQLAEELGVSLHRFDMSEYQEGHSVARLIGSPPGYVGYEEGGLLTDTLRKHPHSVLLLDEIEKAHSTIYNILLQMMDYATITDNQGRQADLRNVVIIMTSNAGAFRIGQSRIGFGDRVMNQDVIDEALKNIFTPEFRNRLDKIVPFNGLDNVVIRRIARKELENFAAVLVEKNIRIKYSEKVLDYLCEHGYSQEFGARNLNRYIEDEIKGHLIDEVLYGSLSGGGGKVSISIRNNKLQFRFESALDLEEKAKARKERKQQKPEMVEV</sequence>
<gene>
    <name evidence="8" type="ORF">P0082_03335</name>
</gene>
<dbReference type="InterPro" id="IPR027417">
    <property type="entry name" value="P-loop_NTPase"/>
</dbReference>
<evidence type="ECO:0000256" key="1">
    <source>
        <dbReference type="ARBA" id="ARBA00022737"/>
    </source>
</evidence>
<feature type="compositionally biased region" description="Basic and acidic residues" evidence="5">
    <location>
        <begin position="179"/>
        <end position="198"/>
    </location>
</feature>
<dbReference type="InterPro" id="IPR003593">
    <property type="entry name" value="AAA+_ATPase"/>
</dbReference>
<dbReference type="InterPro" id="IPR018368">
    <property type="entry name" value="ClpA/B_CS1"/>
</dbReference>
<dbReference type="InterPro" id="IPR019489">
    <property type="entry name" value="Clp_ATPase_C"/>
</dbReference>
<protein>
    <submittedName>
        <fullName evidence="8">AAA family ATPase</fullName>
    </submittedName>
</protein>
<dbReference type="RefSeq" id="WP_326928100.1">
    <property type="nucleotide sequence ID" value="NZ_CP123443.1"/>
</dbReference>
<dbReference type="InterPro" id="IPR004176">
    <property type="entry name" value="Clp_R_N"/>
</dbReference>
<organism evidence="8 9">
    <name type="scientific">Candidatus Haliotispira prima</name>
    <dbReference type="NCBI Taxonomy" id="3034016"/>
    <lineage>
        <taxon>Bacteria</taxon>
        <taxon>Pseudomonadati</taxon>
        <taxon>Spirochaetota</taxon>
        <taxon>Spirochaetia</taxon>
        <taxon>Spirochaetales</taxon>
        <taxon>Spirochaetaceae</taxon>
        <taxon>Candidatus Haliotispira</taxon>
    </lineage>
</organism>
<keyword evidence="3" id="KW-0067">ATP-binding</keyword>
<dbReference type="EMBL" id="CP123443">
    <property type="protein sequence ID" value="WGK69904.1"/>
    <property type="molecule type" value="Genomic_DNA"/>
</dbReference>
<keyword evidence="4" id="KW-0143">Chaperone</keyword>
<dbReference type="Gene3D" id="3.40.50.300">
    <property type="entry name" value="P-loop containing nucleotide triphosphate hydrolases"/>
    <property type="match status" value="2"/>
</dbReference>
<keyword evidence="1" id="KW-0677">Repeat</keyword>
<proteinExistence type="predicted"/>
<dbReference type="InterPro" id="IPR001270">
    <property type="entry name" value="ClpA/B"/>
</dbReference>
<dbReference type="PROSITE" id="PS00870">
    <property type="entry name" value="CLPAB_1"/>
    <property type="match status" value="1"/>
</dbReference>
<evidence type="ECO:0000313" key="8">
    <source>
        <dbReference type="EMBL" id="WGK69904.1"/>
    </source>
</evidence>
<evidence type="ECO:0000256" key="5">
    <source>
        <dbReference type="SAM" id="MobiDB-lite"/>
    </source>
</evidence>
<dbReference type="Pfam" id="PF10431">
    <property type="entry name" value="ClpB_D2-small"/>
    <property type="match status" value="1"/>
</dbReference>
<dbReference type="CDD" id="cd19499">
    <property type="entry name" value="RecA-like_ClpB_Hsp104-like"/>
    <property type="match status" value="1"/>
</dbReference>
<dbReference type="SMART" id="SM01086">
    <property type="entry name" value="ClpB_D2-small"/>
    <property type="match status" value="1"/>
</dbReference>
<dbReference type="PRINTS" id="PR00300">
    <property type="entry name" value="CLPPROTEASEA"/>
</dbReference>
<evidence type="ECO:0000256" key="4">
    <source>
        <dbReference type="ARBA" id="ARBA00023186"/>
    </source>
</evidence>
<evidence type="ECO:0000259" key="7">
    <source>
        <dbReference type="SMART" id="SM01086"/>
    </source>
</evidence>
<dbReference type="Pfam" id="PF07724">
    <property type="entry name" value="AAA_2"/>
    <property type="match status" value="1"/>
</dbReference>
<dbReference type="SMART" id="SM00382">
    <property type="entry name" value="AAA"/>
    <property type="match status" value="2"/>
</dbReference>
<evidence type="ECO:0000256" key="2">
    <source>
        <dbReference type="ARBA" id="ARBA00022741"/>
    </source>
</evidence>
<name>A0ABY8MIT8_9SPIO</name>
<dbReference type="InterPro" id="IPR003959">
    <property type="entry name" value="ATPase_AAA_core"/>
</dbReference>
<feature type="domain" description="Clp ATPase C-terminal" evidence="7">
    <location>
        <begin position="702"/>
        <end position="792"/>
    </location>
</feature>
<feature type="region of interest" description="Disordered" evidence="5">
    <location>
        <begin position="165"/>
        <end position="204"/>
    </location>
</feature>
<evidence type="ECO:0000256" key="3">
    <source>
        <dbReference type="ARBA" id="ARBA00022840"/>
    </source>
</evidence>
<evidence type="ECO:0000259" key="6">
    <source>
        <dbReference type="SMART" id="SM00382"/>
    </source>
</evidence>
<dbReference type="InterPro" id="IPR036628">
    <property type="entry name" value="Clp_N_dom_sf"/>
</dbReference>
<evidence type="ECO:0000313" key="9">
    <source>
        <dbReference type="Proteomes" id="UP001228690"/>
    </source>
</evidence>
<dbReference type="Pfam" id="PF17871">
    <property type="entry name" value="AAA_lid_9"/>
    <property type="match status" value="1"/>
</dbReference>
<dbReference type="InterPro" id="IPR041546">
    <property type="entry name" value="ClpA/ClpB_AAA_lid"/>
</dbReference>
<dbReference type="InterPro" id="IPR050130">
    <property type="entry name" value="ClpA_ClpB"/>
</dbReference>
<dbReference type="Pfam" id="PF00004">
    <property type="entry name" value="AAA"/>
    <property type="match status" value="1"/>
</dbReference>
<dbReference type="Gene3D" id="1.10.8.60">
    <property type="match status" value="2"/>
</dbReference>
<dbReference type="Gene3D" id="1.10.1780.10">
    <property type="entry name" value="Clp, N-terminal domain"/>
    <property type="match status" value="1"/>
</dbReference>
<feature type="domain" description="AAA+ ATPase" evidence="6">
    <location>
        <begin position="242"/>
        <end position="386"/>
    </location>
</feature>
<dbReference type="Proteomes" id="UP001228690">
    <property type="component" value="Chromosome"/>
</dbReference>
<dbReference type="CDD" id="cd00009">
    <property type="entry name" value="AAA"/>
    <property type="match status" value="1"/>
</dbReference>
<accession>A0ABY8MIT8</accession>